<keyword evidence="2" id="KW-0689">Ribosomal protein</keyword>
<keyword evidence="3" id="KW-0687">Ribonucleoprotein</keyword>
<dbReference type="SMART" id="SM01387">
    <property type="entry name" value="Ribosomal_S15"/>
    <property type="match status" value="1"/>
</dbReference>
<accession>A0ABP0RTN7</accession>
<dbReference type="Gene3D" id="1.10.287.10">
    <property type="entry name" value="S15/NS1, RNA-binding"/>
    <property type="match status" value="1"/>
</dbReference>
<reference evidence="5 6" key="1">
    <citation type="submission" date="2024-02" db="EMBL/GenBank/DDBJ databases">
        <authorList>
            <person name="Chen Y."/>
            <person name="Shah S."/>
            <person name="Dougan E. K."/>
            <person name="Thang M."/>
            <person name="Chan C."/>
        </authorList>
    </citation>
    <scope>NUCLEOTIDE SEQUENCE [LARGE SCALE GENOMIC DNA]</scope>
</reference>
<sequence>MSSLKDAVRSQAQRMLSRIDSEAQAANLPLNSPEPRLARTLFQSPEPVERVHDESAEPPSVVAESSPEVQAAFGETQSDESRPQSGESRPAGPAGPIRGRLMEHLIPAPPELRPLASNEFMASDEEENGVNERPVMKRPSSGNHKMENQKKLKATAKGVCKRPSANVAKNDGADSAEPGTAEEVPNGGGQSAAAADGGRTAAVKRPSAQKVPAPDSTVLNSSAGTDSGAKKPRKELTMADWPWVDVADSDSRVLEMGDWKVCEHVRQSGHMKGEKWRTWLHKPTGEVAHSLPQEAGDSGSKQHIFRFQAQANCHLDQEHGFDNFIYGLADEVAASAGPDLNQVRWVRCRMPDHPPNPKDLNWPPDTPAAVEHYFQKMESPDTIMFALTGAFKQDHADLGPVVWLSGPGDGAQRICFQDVMALVDQEMGTMIFGEPVVQIRQNMKFMQHGRGQPASDPVSAAARDLVPAAAGNHSTLRKGAELEPVVVVSSWLVVTLMGSHGLQAPALQQLTESVRTALAESLQVCQSSLRVTDMSVKSGPHQSLMEILQEHSHERGHHQRAANAFGASQVAQLMRQEREGKGSHAELLAHRVNFTRVKASYEVRIFPEMRVSSKEMVQRIDRLQIFSRFADLNHLLVRSLIHRFRDKPAEGAMLDDVGYGRREVKPRPVLPALQAIGAPICDSSLLCTGRLARSLQPSMAVRNAWRVAQRHVRQGQRYCLLRDPLQAHPTDMAEDEVGGCGGSHLQAREERADSLSDWRHFEVRTWAPHLQHETVKTVTGNHILRILKTNGVAPTLPEDLYFLIKKAVSIRKHLDKNRKDKDAKFRLILVESRIHRLARYYKRVKSLPATFKYQSATASALVA</sequence>
<dbReference type="PANTHER" id="PTHR11885:SF6">
    <property type="entry name" value="SMALL RIBOSOMAL SUBUNIT PROTEIN US15"/>
    <property type="match status" value="1"/>
</dbReference>
<dbReference type="InterPro" id="IPR000589">
    <property type="entry name" value="Ribosomal_uS15"/>
</dbReference>
<evidence type="ECO:0008006" key="7">
    <source>
        <dbReference type="Google" id="ProtNLM"/>
    </source>
</evidence>
<comment type="similarity">
    <text evidence="1">Belongs to the universal ribosomal protein uS15 family.</text>
</comment>
<dbReference type="Pfam" id="PF00312">
    <property type="entry name" value="Ribosomal_S15"/>
    <property type="match status" value="1"/>
</dbReference>
<dbReference type="Proteomes" id="UP001642484">
    <property type="component" value="Unassembled WGS sequence"/>
</dbReference>
<keyword evidence="6" id="KW-1185">Reference proteome</keyword>
<feature type="region of interest" description="Disordered" evidence="4">
    <location>
        <begin position="1"/>
        <end position="234"/>
    </location>
</feature>
<evidence type="ECO:0000313" key="6">
    <source>
        <dbReference type="Proteomes" id="UP001642484"/>
    </source>
</evidence>
<dbReference type="CDD" id="cd00353">
    <property type="entry name" value="Ribosomal_S15p_S13e"/>
    <property type="match status" value="1"/>
</dbReference>
<feature type="compositionally biased region" description="Low complexity" evidence="4">
    <location>
        <begin position="191"/>
        <end position="201"/>
    </location>
</feature>
<evidence type="ECO:0000256" key="3">
    <source>
        <dbReference type="ARBA" id="ARBA00023274"/>
    </source>
</evidence>
<dbReference type="SUPFAM" id="SSF47060">
    <property type="entry name" value="S15/NS1 RNA-binding domain"/>
    <property type="match status" value="1"/>
</dbReference>
<proteinExistence type="inferred from homology"/>
<name>A0ABP0RTN7_9DINO</name>
<gene>
    <name evidence="5" type="ORF">CCMP2556_LOCUS48790</name>
</gene>
<organism evidence="5 6">
    <name type="scientific">Durusdinium trenchii</name>
    <dbReference type="NCBI Taxonomy" id="1381693"/>
    <lineage>
        <taxon>Eukaryota</taxon>
        <taxon>Sar</taxon>
        <taxon>Alveolata</taxon>
        <taxon>Dinophyceae</taxon>
        <taxon>Suessiales</taxon>
        <taxon>Symbiodiniaceae</taxon>
        <taxon>Durusdinium</taxon>
    </lineage>
</organism>
<dbReference type="PANTHER" id="PTHR11885">
    <property type="entry name" value="RIBOSOMAL PROTEIN S15P/S13E"/>
    <property type="match status" value="1"/>
</dbReference>
<dbReference type="EMBL" id="CAXAMN010026572">
    <property type="protein sequence ID" value="CAK9104009.1"/>
    <property type="molecule type" value="Genomic_DNA"/>
</dbReference>
<evidence type="ECO:0000256" key="4">
    <source>
        <dbReference type="SAM" id="MobiDB-lite"/>
    </source>
</evidence>
<dbReference type="InterPro" id="IPR023029">
    <property type="entry name" value="Ribosomal_uS15_arc_euk"/>
</dbReference>
<protein>
    <recommendedName>
        <fullName evidence="7">40S ribosomal protein S13</fullName>
    </recommendedName>
</protein>
<evidence type="ECO:0000256" key="2">
    <source>
        <dbReference type="ARBA" id="ARBA00022980"/>
    </source>
</evidence>
<comment type="caution">
    <text evidence="5">The sequence shown here is derived from an EMBL/GenBank/DDBJ whole genome shotgun (WGS) entry which is preliminary data.</text>
</comment>
<evidence type="ECO:0000256" key="1">
    <source>
        <dbReference type="ARBA" id="ARBA00008434"/>
    </source>
</evidence>
<dbReference type="PROSITE" id="PS00362">
    <property type="entry name" value="RIBOSOMAL_S15"/>
    <property type="match status" value="1"/>
</dbReference>
<evidence type="ECO:0000313" key="5">
    <source>
        <dbReference type="EMBL" id="CAK9104009.1"/>
    </source>
</evidence>
<dbReference type="InterPro" id="IPR009068">
    <property type="entry name" value="uS15_NS1_RNA-bd_sf"/>
</dbReference>